<organism evidence="2">
    <name type="scientific">Brugia malayi</name>
    <name type="common">Filarial nematode worm</name>
    <dbReference type="NCBI Taxonomy" id="6279"/>
    <lineage>
        <taxon>Eukaryota</taxon>
        <taxon>Metazoa</taxon>
        <taxon>Ecdysozoa</taxon>
        <taxon>Nematoda</taxon>
        <taxon>Chromadorea</taxon>
        <taxon>Rhabditida</taxon>
        <taxon>Spirurina</taxon>
        <taxon>Spiruromorpha</taxon>
        <taxon>Filarioidea</taxon>
        <taxon>Onchocercidae</taxon>
        <taxon>Brugia</taxon>
    </lineage>
</organism>
<evidence type="ECO:0000313" key="2">
    <source>
        <dbReference type="EMBL" id="CTP81204.1"/>
    </source>
</evidence>
<name>A0A0I9N559_BRUMA</name>
<dbReference type="Pfam" id="PF00045">
    <property type="entry name" value="Hemopexin"/>
    <property type="match status" value="1"/>
</dbReference>
<dbReference type="InterPro" id="IPR036375">
    <property type="entry name" value="Hemopexin-like_dom_sf"/>
</dbReference>
<reference evidence="2 4" key="1">
    <citation type="journal article" date="2007" name="Science">
        <title>Draft genome of the filarial nematode parasite Brugia malayi.</title>
        <authorList>
            <person name="Ghedin E."/>
            <person name="Wang S."/>
            <person name="Spiro D."/>
            <person name="Caler E."/>
            <person name="Zhao Q."/>
            <person name="Crabtree J."/>
            <person name="Allen J.E."/>
            <person name="Delcher A.L."/>
            <person name="Guiliano D.B."/>
            <person name="Miranda-Saavedra D."/>
            <person name="Angiuoli S.V."/>
            <person name="Creasy T."/>
            <person name="Amedeo P."/>
            <person name="Haas B."/>
            <person name="El-Sayed N.M."/>
            <person name="Wortman J.R."/>
            <person name="Feldblyum T."/>
            <person name="Tallon L."/>
            <person name="Schatz M."/>
            <person name="Shumway M."/>
            <person name="Koo H."/>
            <person name="Salzberg S.L."/>
            <person name="Schobel S."/>
            <person name="Pertea M."/>
            <person name="Pop M."/>
            <person name="White O."/>
            <person name="Barton G.J."/>
            <person name="Carlow C.K."/>
            <person name="Crawford M.J."/>
            <person name="Daub J."/>
            <person name="Dimmic M.W."/>
            <person name="Estes C.F."/>
            <person name="Foster J.M."/>
            <person name="Ganatra M."/>
            <person name="Gregory W.F."/>
            <person name="Johnson N.M."/>
            <person name="Jin J."/>
            <person name="Komuniecki R."/>
            <person name="Korf I."/>
            <person name="Kumar S."/>
            <person name="Laney S."/>
            <person name="Li B.W."/>
            <person name="Li W."/>
            <person name="Lindblom T.H."/>
            <person name="Lustigman S."/>
            <person name="Ma D."/>
            <person name="Maina C.V."/>
            <person name="Martin D.M."/>
            <person name="McCarter J.P."/>
            <person name="McReynolds L."/>
            <person name="Mitreva M."/>
            <person name="Nutman T.B."/>
            <person name="Parkinson J."/>
            <person name="Peregrin-Alvarez J.M."/>
            <person name="Poole C."/>
            <person name="Ren Q."/>
            <person name="Saunders L."/>
            <person name="Sluder A.E."/>
            <person name="Smith K."/>
            <person name="Stanke M."/>
            <person name="Unnasch T.R."/>
            <person name="Ware J."/>
            <person name="Wei A.D."/>
            <person name="Weil G."/>
            <person name="Williams D.J."/>
            <person name="Zhang Y."/>
            <person name="Williams S.A."/>
            <person name="Fraser-Liggett C."/>
            <person name="Slatko B."/>
            <person name="Blaxter M.L."/>
            <person name="Scott A.L."/>
        </authorList>
    </citation>
    <scope>NUCLEOTIDE SEQUENCE</scope>
    <source>
        <strain evidence="2 4">FR3</strain>
    </source>
</reference>
<dbReference type="Proteomes" id="UP000006672">
    <property type="component" value="Unassembled WGS sequence"/>
</dbReference>
<keyword evidence="4" id="KW-1185">Reference proteome</keyword>
<reference evidence="2" key="2">
    <citation type="submission" date="2012-12" db="EMBL/GenBank/DDBJ databases">
        <authorList>
            <person name="Gao Y.W."/>
            <person name="Fan S.T."/>
            <person name="Sun H.T."/>
            <person name="Wang Z."/>
            <person name="Gao X.L."/>
            <person name="Li Y.G."/>
            <person name="Wang T.C."/>
            <person name="Zhang K."/>
            <person name="Xu W.W."/>
            <person name="Yu Z.J."/>
            <person name="Xia X.Z."/>
        </authorList>
    </citation>
    <scope>NUCLEOTIDE SEQUENCE</scope>
    <source>
        <strain evidence="2">FR3</strain>
    </source>
</reference>
<dbReference type="WBParaSite" id="Bm6258a.1">
    <property type="protein sequence ID" value="Bm6258a.1"/>
    <property type="gene ID" value="WBGene00226519"/>
</dbReference>
<keyword evidence="1" id="KW-0732">Signal</keyword>
<reference evidence="3" key="3">
    <citation type="submission" date="2019-04" db="EMBL/GenBank/DDBJ databases">
        <authorList>
            <person name="Howe K."/>
            <person name="Paulini M."/>
            <person name="Williams G."/>
        </authorList>
    </citation>
    <scope>NUCLEOTIDE SEQUENCE [LARGE SCALE GENOMIC DNA]</scope>
    <source>
        <strain evidence="3">FR3</strain>
    </source>
</reference>
<dbReference type="EMBL" id="CAAKNF010000193">
    <property type="protein sequence ID" value="VIO93570.1"/>
    <property type="molecule type" value="Genomic_DNA"/>
</dbReference>
<dbReference type="OMA" id="FFPQAAF"/>
<dbReference type="AlphaFoldDB" id="A0A0I9N559"/>
<evidence type="ECO:0000313" key="5">
    <source>
        <dbReference type="WBParaSite" id="Bm6258a.1"/>
    </source>
</evidence>
<protein>
    <submittedName>
        <fullName evidence="2 5">Bm6258</fullName>
    </submittedName>
    <submittedName>
        <fullName evidence="3">Hemopexin family protein</fullName>
    </submittedName>
</protein>
<accession>A0A0I9N559</accession>
<dbReference type="SUPFAM" id="SSF50923">
    <property type="entry name" value="Hemopexin-like domain"/>
    <property type="match status" value="1"/>
</dbReference>
<reference evidence="5" key="4">
    <citation type="submission" date="2019-12" db="UniProtKB">
        <authorList>
            <consortium name="WormBaseParasite"/>
        </authorList>
    </citation>
    <scope>IDENTIFICATION</scope>
</reference>
<dbReference type="OrthoDB" id="406838at2759"/>
<dbReference type="CTD" id="6098161"/>
<dbReference type="InterPro" id="IPR018487">
    <property type="entry name" value="Hemopexin-like_repeat"/>
</dbReference>
<dbReference type="EMBL" id="LN856939">
    <property type="protein sequence ID" value="CTP81204.1"/>
    <property type="molecule type" value="Genomic_DNA"/>
</dbReference>
<feature type="signal peptide" evidence="1">
    <location>
        <begin position="1"/>
        <end position="18"/>
    </location>
</feature>
<accession>A0A4E9FFM0</accession>
<dbReference type="KEGG" id="bmy:BM_BM6258"/>
<gene>
    <name evidence="3 5" type="primary">Bma-zmp-4</name>
    <name evidence="2" type="ORF">Bm6258</name>
    <name evidence="3" type="ORF">BM_BM6258</name>
    <name evidence="2" type="ORF">BM_Bm6258</name>
</gene>
<dbReference type="Gene3D" id="2.110.10.10">
    <property type="entry name" value="Hemopexin-like domain"/>
    <property type="match status" value="1"/>
</dbReference>
<proteinExistence type="predicted"/>
<dbReference type="RefSeq" id="XP_001894712.1">
    <property type="nucleotide sequence ID" value="XM_001894677.2"/>
</dbReference>
<evidence type="ECO:0000313" key="4">
    <source>
        <dbReference type="Proteomes" id="UP000006672"/>
    </source>
</evidence>
<sequence length="239" mass="28044">MFVQLLQFIIIIYYIAEARIPPTILSKLKKQYDMKDYHDNIQKSITAFVTFQNYNCPKKIDSATEAFGKLYLFSNDKVWIFKNRKPEMVTYISKIFRGGPHYVNASVSTKHQTYLIADRNVFAFYKDKNTFTLIKGWPKMLPNRVLFFPQAAFPVKNESAVLVSGNVLAAYELKHNRVTSINDLERCYPNLPEDFRTGIPFPTGQFNAYYFLDSHNLYEYNMNTKRIIFSQPLKKYLLC</sequence>
<feature type="chain" id="PRO_5023896125" evidence="1">
    <location>
        <begin position="19"/>
        <end position="239"/>
    </location>
</feature>
<evidence type="ECO:0000256" key="1">
    <source>
        <dbReference type="SAM" id="SignalP"/>
    </source>
</evidence>
<dbReference type="STRING" id="6279.A0A0I9N559"/>
<dbReference type="GeneID" id="6098161"/>
<evidence type="ECO:0000313" key="3">
    <source>
        <dbReference type="EMBL" id="VIO93570.1"/>
    </source>
</evidence>
<dbReference type="FunCoup" id="A0A0I9N559">
    <property type="interactions" value="70"/>
</dbReference>